<organism evidence="2 3">
    <name type="scientific">Clavispora lusitaniae (strain ATCC 42720)</name>
    <name type="common">Yeast</name>
    <name type="synonym">Candida lusitaniae</name>
    <dbReference type="NCBI Taxonomy" id="306902"/>
    <lineage>
        <taxon>Eukaryota</taxon>
        <taxon>Fungi</taxon>
        <taxon>Dikarya</taxon>
        <taxon>Ascomycota</taxon>
        <taxon>Saccharomycotina</taxon>
        <taxon>Pichiomycetes</taxon>
        <taxon>Metschnikowiaceae</taxon>
        <taxon>Clavispora</taxon>
    </lineage>
</organism>
<accession>C4Y502</accession>
<sequence length="213" mass="23706">MALHFLITAFIEYILRKVHGNWHDNHNQHDNDAQDDAQTHLHVFPPHVLAHSVGTTAEASGADGKIICFVLDRVQALASFGNLVDVVSHDADGVVDLSHMLVRVRGNRVGKKHTAWMAAVLEFDWSPVVWLGMYGSYGTLEDIVDIEPKRWESVIDLYFNVAVGSACARDKGVRIWSGTQNAMSVRHYPARFAAAAKSSKIPNLERSKGVYLY</sequence>
<feature type="signal peptide" evidence="1">
    <location>
        <begin position="1"/>
        <end position="20"/>
    </location>
</feature>
<feature type="chain" id="PRO_5002946237" evidence="1">
    <location>
        <begin position="21"/>
        <end position="213"/>
    </location>
</feature>
<dbReference type="HOGENOM" id="CLU_1294267_0_0_1"/>
<reference evidence="2 3" key="1">
    <citation type="journal article" date="2009" name="Nature">
        <title>Evolution of pathogenicity and sexual reproduction in eight Candida genomes.</title>
        <authorList>
            <person name="Butler G."/>
            <person name="Rasmussen M.D."/>
            <person name="Lin M.F."/>
            <person name="Santos M.A."/>
            <person name="Sakthikumar S."/>
            <person name="Munro C.A."/>
            <person name="Rheinbay E."/>
            <person name="Grabherr M."/>
            <person name="Forche A."/>
            <person name="Reedy J.L."/>
            <person name="Agrafioti I."/>
            <person name="Arnaud M.B."/>
            <person name="Bates S."/>
            <person name="Brown A.J."/>
            <person name="Brunke S."/>
            <person name="Costanzo M.C."/>
            <person name="Fitzpatrick D.A."/>
            <person name="de Groot P.W."/>
            <person name="Harris D."/>
            <person name="Hoyer L.L."/>
            <person name="Hube B."/>
            <person name="Klis F.M."/>
            <person name="Kodira C."/>
            <person name="Lennard N."/>
            <person name="Logue M.E."/>
            <person name="Martin R."/>
            <person name="Neiman A.M."/>
            <person name="Nikolaou E."/>
            <person name="Quail M.A."/>
            <person name="Quinn J."/>
            <person name="Santos M.C."/>
            <person name="Schmitzberger F.F."/>
            <person name="Sherlock G."/>
            <person name="Shah P."/>
            <person name="Silverstein K.A."/>
            <person name="Skrzypek M.S."/>
            <person name="Soll D."/>
            <person name="Staggs R."/>
            <person name="Stansfield I."/>
            <person name="Stumpf M.P."/>
            <person name="Sudbery P.E."/>
            <person name="Srikantha T."/>
            <person name="Zeng Q."/>
            <person name="Berman J."/>
            <person name="Berriman M."/>
            <person name="Heitman J."/>
            <person name="Gow N.A."/>
            <person name="Lorenz M.C."/>
            <person name="Birren B.W."/>
            <person name="Kellis M."/>
            <person name="Cuomo C.A."/>
        </authorList>
    </citation>
    <scope>NUCLEOTIDE SEQUENCE [LARGE SCALE GENOMIC DNA]</scope>
    <source>
        <strain evidence="2 3">ATCC 42720</strain>
    </source>
</reference>
<proteinExistence type="predicted"/>
<dbReference type="KEGG" id="clu:CLUG_03236"/>
<evidence type="ECO:0000313" key="2">
    <source>
        <dbReference type="EMBL" id="EEQ39108.1"/>
    </source>
</evidence>
<gene>
    <name evidence="2" type="ORF">CLUG_03236</name>
</gene>
<keyword evidence="1" id="KW-0732">Signal</keyword>
<dbReference type="AlphaFoldDB" id="C4Y502"/>
<protein>
    <submittedName>
        <fullName evidence="2">Uncharacterized protein</fullName>
    </submittedName>
</protein>
<evidence type="ECO:0000256" key="1">
    <source>
        <dbReference type="SAM" id="SignalP"/>
    </source>
</evidence>
<dbReference type="InParanoid" id="C4Y502"/>
<name>C4Y502_CLAL4</name>
<evidence type="ECO:0000313" key="3">
    <source>
        <dbReference type="Proteomes" id="UP000007703"/>
    </source>
</evidence>
<dbReference type="EMBL" id="CH408079">
    <property type="protein sequence ID" value="EEQ39108.1"/>
    <property type="molecule type" value="Genomic_DNA"/>
</dbReference>
<dbReference type="Proteomes" id="UP000007703">
    <property type="component" value="Unassembled WGS sequence"/>
</dbReference>
<dbReference type="VEuPathDB" id="FungiDB:CLUG_03236"/>